<accession>A0AAJ1V5V8</accession>
<keyword evidence="1 3" id="KW-0808">Transferase</keyword>
<evidence type="ECO:0000259" key="5">
    <source>
        <dbReference type="PROSITE" id="PS50206"/>
    </source>
</evidence>
<comment type="caution">
    <text evidence="6">The sequence shown here is derived from an EMBL/GenBank/DDBJ whole genome shotgun (WGS) entry which is preliminary data.</text>
</comment>
<name>A0AAJ1V5V8_9FLAO</name>
<dbReference type="FunFam" id="3.40.250.10:FF:000001">
    <property type="entry name" value="Sulfurtransferase"/>
    <property type="match status" value="1"/>
</dbReference>
<dbReference type="InterPro" id="IPR045078">
    <property type="entry name" value="TST/MPST-like"/>
</dbReference>
<dbReference type="AlphaFoldDB" id="A0AAJ1V5V8"/>
<dbReference type="PANTHER" id="PTHR11364:SF27">
    <property type="entry name" value="SULFURTRANSFERASE"/>
    <property type="match status" value="1"/>
</dbReference>
<feature type="domain" description="Rhodanese" evidence="5">
    <location>
        <begin position="181"/>
        <end position="293"/>
    </location>
</feature>
<dbReference type="GO" id="GO:0004792">
    <property type="term" value="F:thiosulfate-cyanide sulfurtransferase activity"/>
    <property type="evidence" value="ECO:0007669"/>
    <property type="project" value="InterPro"/>
</dbReference>
<proteinExistence type="predicted"/>
<dbReference type="Gene3D" id="3.40.250.10">
    <property type="entry name" value="Rhodanese-like domain"/>
    <property type="match status" value="2"/>
</dbReference>
<evidence type="ECO:0000256" key="1">
    <source>
        <dbReference type="ARBA" id="ARBA00022679"/>
    </source>
</evidence>
<dbReference type="EMBL" id="JACAGJ010000001">
    <property type="protein sequence ID" value="MDM1071166.1"/>
    <property type="molecule type" value="Genomic_DNA"/>
</dbReference>
<dbReference type="InterPro" id="IPR001307">
    <property type="entry name" value="Thiosulphate_STrfase_CS"/>
</dbReference>
<protein>
    <recommendedName>
        <fullName evidence="3">Sulfurtransferase</fullName>
    </recommendedName>
</protein>
<dbReference type="PROSITE" id="PS50206">
    <property type="entry name" value="RHODANESE_3"/>
    <property type="match status" value="2"/>
</dbReference>
<evidence type="ECO:0000313" key="7">
    <source>
        <dbReference type="Proteomes" id="UP001170959"/>
    </source>
</evidence>
<dbReference type="Proteomes" id="UP001170959">
    <property type="component" value="Unassembled WGS sequence"/>
</dbReference>
<dbReference type="PROSITE" id="PS00683">
    <property type="entry name" value="RHODANESE_2"/>
    <property type="match status" value="1"/>
</dbReference>
<sequence length="296" mass="33991">MIKFDGVFLFLCITFFEMKFNRPLITAQELQQHIHQPDFILLDCTIDKVGQSLKEEELQLIPTSLFFDLEGKFSDHSSNLPHTMIDENTFTQEAKQLGINKNSILICYDRWGIYSSPRVWWMFKTMGHEEVYVLDGGLPEWKKNHFEIASDYSQPLKNGDFIAHFQKDWFADTQIMLNAIHDQSKTIIDARSEGRFNGSSPEPRKGLRSGHLPNSKHLFFENVLDDTTYKSKEDLKSIFEKLTKENQENIFSCGSGITASILALASTVAGYKNVKVYDGSWSEWGANENLPIEKNS</sequence>
<dbReference type="InterPro" id="IPR001763">
    <property type="entry name" value="Rhodanese-like_dom"/>
</dbReference>
<organism evidence="6 7">
    <name type="scientific">Empedobacter brevis</name>
    <dbReference type="NCBI Taxonomy" id="247"/>
    <lineage>
        <taxon>Bacteria</taxon>
        <taxon>Pseudomonadati</taxon>
        <taxon>Bacteroidota</taxon>
        <taxon>Flavobacteriia</taxon>
        <taxon>Flavobacteriales</taxon>
        <taxon>Weeksellaceae</taxon>
        <taxon>Empedobacter</taxon>
    </lineage>
</organism>
<feature type="region of interest" description="Disordered" evidence="4">
    <location>
        <begin position="192"/>
        <end position="211"/>
    </location>
</feature>
<dbReference type="SMART" id="SM00450">
    <property type="entry name" value="RHOD"/>
    <property type="match status" value="2"/>
</dbReference>
<evidence type="ECO:0000313" key="6">
    <source>
        <dbReference type="EMBL" id="MDM1071166.1"/>
    </source>
</evidence>
<dbReference type="InterPro" id="IPR036873">
    <property type="entry name" value="Rhodanese-like_dom_sf"/>
</dbReference>
<dbReference type="PANTHER" id="PTHR11364">
    <property type="entry name" value="THIOSULFATE SULFERTANSFERASE"/>
    <property type="match status" value="1"/>
</dbReference>
<evidence type="ECO:0000256" key="2">
    <source>
        <dbReference type="ARBA" id="ARBA00022737"/>
    </source>
</evidence>
<evidence type="ECO:0000256" key="4">
    <source>
        <dbReference type="SAM" id="MobiDB-lite"/>
    </source>
</evidence>
<gene>
    <name evidence="6" type="ORF">HX001_01505</name>
</gene>
<evidence type="ECO:0000256" key="3">
    <source>
        <dbReference type="RuleBase" id="RU000507"/>
    </source>
</evidence>
<dbReference type="SUPFAM" id="SSF52821">
    <property type="entry name" value="Rhodanese/Cell cycle control phosphatase"/>
    <property type="match status" value="2"/>
</dbReference>
<reference evidence="6" key="2">
    <citation type="journal article" date="2022" name="Sci. Total Environ.">
        <title>Prevalence, transmission, and molecular epidemiology of tet(X)-positive bacteria among humans, animals, and environmental niches in China: An epidemiological, and genomic-based study.</title>
        <authorList>
            <person name="Dong N."/>
            <person name="Zeng Y."/>
            <person name="Cai C."/>
            <person name="Sun C."/>
            <person name="Lu J."/>
            <person name="Liu C."/>
            <person name="Zhou H."/>
            <person name="Sun Q."/>
            <person name="Shu L."/>
            <person name="Wang H."/>
            <person name="Wang Y."/>
            <person name="Wang S."/>
            <person name="Wu C."/>
            <person name="Chan E.W."/>
            <person name="Chen G."/>
            <person name="Shen Z."/>
            <person name="Chen S."/>
            <person name="Zhang R."/>
        </authorList>
    </citation>
    <scope>NUCLEOTIDE SEQUENCE</scope>
    <source>
        <strain evidence="6">R655-4</strain>
    </source>
</reference>
<dbReference type="CDD" id="cd01448">
    <property type="entry name" value="TST_Repeat_1"/>
    <property type="match status" value="1"/>
</dbReference>
<keyword evidence="2" id="KW-0677">Repeat</keyword>
<reference evidence="6" key="1">
    <citation type="submission" date="2020-06" db="EMBL/GenBank/DDBJ databases">
        <authorList>
            <person name="Dong N."/>
        </authorList>
    </citation>
    <scope>NUCLEOTIDE SEQUENCE</scope>
    <source>
        <strain evidence="6">R655-4</strain>
    </source>
</reference>
<dbReference type="Pfam" id="PF00581">
    <property type="entry name" value="Rhodanese"/>
    <property type="match status" value="2"/>
</dbReference>
<dbReference type="CDD" id="cd01449">
    <property type="entry name" value="TST_Repeat_2"/>
    <property type="match status" value="1"/>
</dbReference>
<feature type="domain" description="Rhodanese" evidence="5">
    <location>
        <begin position="35"/>
        <end position="150"/>
    </location>
</feature>